<keyword evidence="1" id="KW-0051">Antiviral defense</keyword>
<dbReference type="PANTHER" id="PTHR35579">
    <property type="entry name" value="CRISPR SYSTEM CMS ENDORIBONUCLEASE CSM3"/>
    <property type="match status" value="1"/>
</dbReference>
<dbReference type="Proteomes" id="UP001056708">
    <property type="component" value="Chromosome"/>
</dbReference>
<gene>
    <name evidence="4" type="ORF">NEA10_12035</name>
</gene>
<dbReference type="EMBL" id="CP098611">
    <property type="protein sequence ID" value="USR89611.1"/>
    <property type="molecule type" value="Genomic_DNA"/>
</dbReference>
<keyword evidence="5" id="KW-1185">Reference proteome</keyword>
<evidence type="ECO:0000259" key="3">
    <source>
        <dbReference type="Pfam" id="PF03787"/>
    </source>
</evidence>
<evidence type="ECO:0000313" key="5">
    <source>
        <dbReference type="Proteomes" id="UP001056708"/>
    </source>
</evidence>
<dbReference type="InterPro" id="IPR052216">
    <property type="entry name" value="CRISPR_Csm3_endoribonuclease"/>
</dbReference>
<dbReference type="InterPro" id="IPR005537">
    <property type="entry name" value="RAMP_III_fam"/>
</dbReference>
<evidence type="ECO:0000256" key="1">
    <source>
        <dbReference type="ARBA" id="ARBA00023118"/>
    </source>
</evidence>
<organism evidence="4 5">
    <name type="scientific">Phormidium yuhuli AB48</name>
    <dbReference type="NCBI Taxonomy" id="2940671"/>
    <lineage>
        <taxon>Bacteria</taxon>
        <taxon>Bacillati</taxon>
        <taxon>Cyanobacteriota</taxon>
        <taxon>Cyanophyceae</taxon>
        <taxon>Oscillatoriophycideae</taxon>
        <taxon>Oscillatoriales</taxon>
        <taxon>Oscillatoriaceae</taxon>
        <taxon>Phormidium</taxon>
        <taxon>Phormidium yuhuli</taxon>
    </lineage>
</organism>
<dbReference type="PANTHER" id="PTHR35579:SF3">
    <property type="entry name" value="CRISPR SYSTEM CMS ENDORIBONUCLEASE CSM3"/>
    <property type="match status" value="1"/>
</dbReference>
<reference evidence="4" key="1">
    <citation type="submission" date="2022-06" db="EMBL/GenBank/DDBJ databases">
        <title>Genome sequence of Phormidium yuhuli AB48 isolated from an industrial photobioreactor environment.</title>
        <authorList>
            <person name="Qiu Y."/>
            <person name="Noonan A.J.C."/>
            <person name="Dofher K."/>
            <person name="Koch M."/>
            <person name="Kieft B."/>
            <person name="Lin X."/>
            <person name="Ziels R.M."/>
            <person name="Hallam S.J."/>
        </authorList>
    </citation>
    <scope>NUCLEOTIDE SEQUENCE</scope>
    <source>
        <strain evidence="4">AB48</strain>
    </source>
</reference>
<sequence length="363" mass="41471">MSPSRPQPPNKKNSAEKPYSIVPFPRQRPSLDTPKYHGHEKYHEQQKRRSGRLHLKLIVKNAVHISTGVMVLGEDIEQPEYEILKTMLRGHDQHLLLPASSLKGVVRSIHEAITNSTLGVVSSFARKKGWIPQQRSLNPKKVHQLCLSSRLFGAMNWQGVVHFQDARCQTDEFKVKFLPSLYKPEAEIFNEKIDRKDLNEEYFDMSSRKIKGRKFYYHFSHPINEAEKGVVETGVSAQQALAEYVFTTQIRYHSLTPAELGSIFAALGLDRQYGFYLKVGAGKPIGFGTVEVKITEIEQPQSMSDRYRSYNAEPEVITGDALTQFIETSLTESHQQNLIDSQQLQQIAQILSYPSQRKPTLEY</sequence>
<feature type="compositionally biased region" description="Basic and acidic residues" evidence="2">
    <location>
        <begin position="34"/>
        <end position="47"/>
    </location>
</feature>
<dbReference type="Pfam" id="PF03787">
    <property type="entry name" value="RAMPs"/>
    <property type="match status" value="1"/>
</dbReference>
<evidence type="ECO:0000256" key="2">
    <source>
        <dbReference type="SAM" id="MobiDB-lite"/>
    </source>
</evidence>
<name>A0ABY5AL02_9CYAN</name>
<proteinExistence type="predicted"/>
<feature type="region of interest" description="Disordered" evidence="2">
    <location>
        <begin position="1"/>
        <end position="49"/>
    </location>
</feature>
<dbReference type="RefSeq" id="WP_252660449.1">
    <property type="nucleotide sequence ID" value="NZ_CP098611.1"/>
</dbReference>
<evidence type="ECO:0000313" key="4">
    <source>
        <dbReference type="EMBL" id="USR89611.1"/>
    </source>
</evidence>
<protein>
    <submittedName>
        <fullName evidence="4">RAMP superfamily CRISPR-associated protein</fullName>
    </submittedName>
</protein>
<feature type="domain" description="CRISPR type III-associated protein" evidence="3">
    <location>
        <begin position="63"/>
        <end position="291"/>
    </location>
</feature>
<accession>A0ABY5AL02</accession>